<evidence type="ECO:0000256" key="4">
    <source>
        <dbReference type="ARBA" id="ARBA00022842"/>
    </source>
</evidence>
<dbReference type="InterPro" id="IPR036412">
    <property type="entry name" value="HAD-like_sf"/>
</dbReference>
<keyword evidence="3" id="KW-0479">Metal-binding</keyword>
<dbReference type="SFLD" id="SFLDG01129">
    <property type="entry name" value="C1.5:_HAD__Beta-PGM__Phosphata"/>
    <property type="match status" value="1"/>
</dbReference>
<evidence type="ECO:0000256" key="3">
    <source>
        <dbReference type="ARBA" id="ARBA00022723"/>
    </source>
</evidence>
<keyword evidence="4" id="KW-0460">Magnesium</keyword>
<sequence length="230" mass="24385">MASIDLLICDCDGVLIDSEIVAERNLRQSLAQFYPADELNQVLEGTFGLQSRDILKLAEHYFGRPLPAGFVDNLHAHTEALIRSEVQPIPGVRDALLAIELPLAVASNSRLDGVQFALKRAGLVERVNAGVYSAEQVALPKPAPDVYLAAAKGAGASPGRCLVVEDSVTGATAALAAGMRVLGFLGASHIPPGHGQRLLELGVERTFTHMRELPQLVATLNGLPAPLPPH</sequence>
<reference evidence="5 6" key="1">
    <citation type="journal article" date="2020" name="Insects">
        <title>Bacteria Belonging to Pseudomonas typographi sp. nov. from the Bark Beetle Ips typographus Have Genomic Potential to Aid in the Host Ecology.</title>
        <authorList>
            <person name="Peral-Aranega E."/>
            <person name="Saati-Santamaria Z."/>
            <person name="Kolarik M."/>
            <person name="Rivas R."/>
            <person name="Garcia-Fraile P."/>
        </authorList>
    </citation>
    <scope>NUCLEOTIDE SEQUENCE [LARGE SCALE GENOMIC DNA]</scope>
    <source>
        <strain evidence="5 6">CA3A</strain>
    </source>
</reference>
<dbReference type="Pfam" id="PF00702">
    <property type="entry name" value="Hydrolase"/>
    <property type="match status" value="1"/>
</dbReference>
<evidence type="ECO:0000313" key="6">
    <source>
        <dbReference type="Proteomes" id="UP000805841"/>
    </source>
</evidence>
<dbReference type="Gene3D" id="1.10.150.240">
    <property type="entry name" value="Putative phosphatase, domain 2"/>
    <property type="match status" value="1"/>
</dbReference>
<dbReference type="SFLD" id="SFLDS00003">
    <property type="entry name" value="Haloacid_Dehalogenase"/>
    <property type="match status" value="1"/>
</dbReference>
<dbReference type="NCBIfam" id="TIGR01509">
    <property type="entry name" value="HAD-SF-IA-v3"/>
    <property type="match status" value="1"/>
</dbReference>
<dbReference type="RefSeq" id="WP_190421061.1">
    <property type="nucleotide sequence ID" value="NZ_JAAOCA010000014.1"/>
</dbReference>
<comment type="cofactor">
    <cofactor evidence="1">
        <name>Mg(2+)</name>
        <dbReference type="ChEBI" id="CHEBI:18420"/>
    </cofactor>
</comment>
<evidence type="ECO:0000313" key="5">
    <source>
        <dbReference type="EMBL" id="MBD1599549.1"/>
    </source>
</evidence>
<dbReference type="PANTHER" id="PTHR46193:SF10">
    <property type="entry name" value="6-PHOSPHOGLUCONATE PHOSPHATASE"/>
    <property type="match status" value="1"/>
</dbReference>
<accession>A0ABR7Z2B5</accession>
<dbReference type="EMBL" id="JAAOCA010000014">
    <property type="protein sequence ID" value="MBD1599549.1"/>
    <property type="molecule type" value="Genomic_DNA"/>
</dbReference>
<evidence type="ECO:0000256" key="2">
    <source>
        <dbReference type="ARBA" id="ARBA00006171"/>
    </source>
</evidence>
<protein>
    <submittedName>
        <fullName evidence="5">HAD-IA family hydrolase</fullName>
    </submittedName>
</protein>
<dbReference type="InterPro" id="IPR023214">
    <property type="entry name" value="HAD_sf"/>
</dbReference>
<comment type="caution">
    <text evidence="5">The sequence shown here is derived from an EMBL/GenBank/DDBJ whole genome shotgun (WGS) entry which is preliminary data.</text>
</comment>
<organism evidence="5 6">
    <name type="scientific">Pseudomonas typographi</name>
    <dbReference type="NCBI Taxonomy" id="2715964"/>
    <lineage>
        <taxon>Bacteria</taxon>
        <taxon>Pseudomonadati</taxon>
        <taxon>Pseudomonadota</taxon>
        <taxon>Gammaproteobacteria</taxon>
        <taxon>Pseudomonadales</taxon>
        <taxon>Pseudomonadaceae</taxon>
        <taxon>Pseudomonas</taxon>
    </lineage>
</organism>
<keyword evidence="5" id="KW-0378">Hydrolase</keyword>
<name>A0ABR7Z2B5_9PSED</name>
<dbReference type="InterPro" id="IPR006439">
    <property type="entry name" value="HAD-SF_hydro_IA"/>
</dbReference>
<dbReference type="SUPFAM" id="SSF56784">
    <property type="entry name" value="HAD-like"/>
    <property type="match status" value="1"/>
</dbReference>
<dbReference type="InterPro" id="IPR051600">
    <property type="entry name" value="Beta-PGM-like"/>
</dbReference>
<comment type="similarity">
    <text evidence="2">Belongs to the HAD-like hydrolase superfamily. CbbY/CbbZ/Gph/YieH family.</text>
</comment>
<dbReference type="GO" id="GO:0016787">
    <property type="term" value="F:hydrolase activity"/>
    <property type="evidence" value="ECO:0007669"/>
    <property type="project" value="UniProtKB-KW"/>
</dbReference>
<dbReference type="InterPro" id="IPR023198">
    <property type="entry name" value="PGP-like_dom2"/>
</dbReference>
<dbReference type="Proteomes" id="UP000805841">
    <property type="component" value="Unassembled WGS sequence"/>
</dbReference>
<evidence type="ECO:0000256" key="1">
    <source>
        <dbReference type="ARBA" id="ARBA00001946"/>
    </source>
</evidence>
<gene>
    <name evidence="5" type="ORF">HAQ05_12650</name>
</gene>
<keyword evidence="6" id="KW-1185">Reference proteome</keyword>
<proteinExistence type="inferred from homology"/>
<dbReference type="Gene3D" id="3.40.50.1000">
    <property type="entry name" value="HAD superfamily/HAD-like"/>
    <property type="match status" value="1"/>
</dbReference>
<dbReference type="PANTHER" id="PTHR46193">
    <property type="entry name" value="6-PHOSPHOGLUCONATE PHOSPHATASE"/>
    <property type="match status" value="1"/>
</dbReference>